<protein>
    <submittedName>
        <fullName evidence="3">AGE family epimerase/isomerase</fullName>
    </submittedName>
</protein>
<dbReference type="SUPFAM" id="SSF48208">
    <property type="entry name" value="Six-hairpin glycosidases"/>
    <property type="match status" value="1"/>
</dbReference>
<dbReference type="Proteomes" id="UP001214043">
    <property type="component" value="Chromosome"/>
</dbReference>
<comment type="similarity">
    <text evidence="1">Belongs to the N-acylglucosamine 2-epimerase family.</text>
</comment>
<dbReference type="InterPro" id="IPR010819">
    <property type="entry name" value="AGE/CE"/>
</dbReference>
<dbReference type="GO" id="GO:0016853">
    <property type="term" value="F:isomerase activity"/>
    <property type="evidence" value="ECO:0007669"/>
    <property type="project" value="UniProtKB-KW"/>
</dbReference>
<evidence type="ECO:0000256" key="1">
    <source>
        <dbReference type="ARBA" id="ARBA00008558"/>
    </source>
</evidence>
<name>A0AAE9ZDE5_9PROT</name>
<evidence type="ECO:0000256" key="2">
    <source>
        <dbReference type="ARBA" id="ARBA00023235"/>
    </source>
</evidence>
<keyword evidence="2" id="KW-0413">Isomerase</keyword>
<dbReference type="Pfam" id="PF07221">
    <property type="entry name" value="GlcNAc_2-epim"/>
    <property type="match status" value="1"/>
</dbReference>
<organism evidence="3 4">
    <name type="scientific">Hyphococcus flavus</name>
    <dbReference type="NCBI Taxonomy" id="1866326"/>
    <lineage>
        <taxon>Bacteria</taxon>
        <taxon>Pseudomonadati</taxon>
        <taxon>Pseudomonadota</taxon>
        <taxon>Alphaproteobacteria</taxon>
        <taxon>Parvularculales</taxon>
        <taxon>Parvularculaceae</taxon>
        <taxon>Hyphococcus</taxon>
    </lineage>
</organism>
<dbReference type="KEGG" id="hfl:PUV54_10835"/>
<gene>
    <name evidence="3" type="ORF">PUV54_10835</name>
</gene>
<dbReference type="AlphaFoldDB" id="A0AAE9ZDE5"/>
<dbReference type="Gene3D" id="1.50.10.10">
    <property type="match status" value="1"/>
</dbReference>
<dbReference type="GO" id="GO:0005975">
    <property type="term" value="P:carbohydrate metabolic process"/>
    <property type="evidence" value="ECO:0007669"/>
    <property type="project" value="InterPro"/>
</dbReference>
<proteinExistence type="inferred from homology"/>
<dbReference type="PANTHER" id="PTHR15108">
    <property type="entry name" value="N-ACYLGLUCOSAMINE-2-EPIMERASE"/>
    <property type="match status" value="1"/>
</dbReference>
<accession>A0AAE9ZDE5</accession>
<dbReference type="InterPro" id="IPR012341">
    <property type="entry name" value="6hp_glycosidase-like_sf"/>
</dbReference>
<sequence>MTAFSEASNKFKRWFVDDALPLWLEQGYDNERGGFYEALNFDATPSAGRSRRVRVQTRQIHTFSQAGIRGWHNDAESLAAKGFEYFLEKACPDNGERGCVHLIDDDGEIIDDKRDLYDQAFLLLACASRWEAAKDERAIALADQALAFLDRELASPHGGWLESDRKELPRRQNPHMHLFEAFMALSRATGEDRFLNSAAKILNDCFPAFYDSDNGSIIEFFNDDLSGLKQNKIVEPGHIFEWVWLLSNWEELAGADFSHVRNNLYKHSAILGENPGFYGFVYDRIDIEDPNHQSNLRLWPQTEYIKASCVQGKWGDEKAKSRSSSLMNDLFASYLNVDICGLWIDEFDPKGAPLAQGVPASILYHLFEAVTETERFETMDNAQ</sequence>
<keyword evidence="4" id="KW-1185">Reference proteome</keyword>
<dbReference type="EMBL" id="CP118166">
    <property type="protein sequence ID" value="WDI30452.1"/>
    <property type="molecule type" value="Genomic_DNA"/>
</dbReference>
<dbReference type="InterPro" id="IPR008928">
    <property type="entry name" value="6-hairpin_glycosidase_sf"/>
</dbReference>
<evidence type="ECO:0000313" key="3">
    <source>
        <dbReference type="EMBL" id="WDI30452.1"/>
    </source>
</evidence>
<dbReference type="RefSeq" id="WP_274492254.1">
    <property type="nucleotide sequence ID" value="NZ_CP118166.1"/>
</dbReference>
<reference evidence="3" key="1">
    <citation type="submission" date="2023-02" db="EMBL/GenBank/DDBJ databases">
        <title>Genome sequence of Hyphococcus flavus.</title>
        <authorList>
            <person name="Rong J.-C."/>
            <person name="Zhao Q."/>
            <person name="Yi M."/>
            <person name="Wu J.-Y."/>
        </authorList>
    </citation>
    <scope>NUCLEOTIDE SEQUENCE</scope>
    <source>
        <strain evidence="3">MCCC 1K03223</strain>
    </source>
</reference>
<evidence type="ECO:0000313" key="4">
    <source>
        <dbReference type="Proteomes" id="UP001214043"/>
    </source>
</evidence>